<feature type="region of interest" description="Disordered" evidence="14">
    <location>
        <begin position="384"/>
        <end position="424"/>
    </location>
</feature>
<dbReference type="FunFam" id="3.30.1130.10:FF:000003">
    <property type="entry name" value="7,8-dihydroneopterin aldolase"/>
    <property type="match status" value="1"/>
</dbReference>
<dbReference type="GO" id="GO:0003848">
    <property type="term" value="F:2-amino-4-hydroxy-6-hydroxymethyldihydropteridine diphosphokinase activity"/>
    <property type="evidence" value="ECO:0007669"/>
    <property type="project" value="UniProtKB-EC"/>
</dbReference>
<evidence type="ECO:0000256" key="11">
    <source>
        <dbReference type="ARBA" id="ARBA00022909"/>
    </source>
</evidence>
<evidence type="ECO:0000256" key="9">
    <source>
        <dbReference type="ARBA" id="ARBA00022777"/>
    </source>
</evidence>
<evidence type="ECO:0000256" key="1">
    <source>
        <dbReference type="ARBA" id="ARBA00000198"/>
    </source>
</evidence>
<name>A0A1T5IKJ8_9MICO</name>
<evidence type="ECO:0000256" key="8">
    <source>
        <dbReference type="ARBA" id="ARBA00022741"/>
    </source>
</evidence>
<organism evidence="16 17">
    <name type="scientific">Krasilnikoviella flava</name>
    <dbReference type="NCBI Taxonomy" id="526729"/>
    <lineage>
        <taxon>Bacteria</taxon>
        <taxon>Bacillati</taxon>
        <taxon>Actinomycetota</taxon>
        <taxon>Actinomycetes</taxon>
        <taxon>Micrococcales</taxon>
        <taxon>Promicromonosporaceae</taxon>
        <taxon>Krasilnikoviella</taxon>
    </lineage>
</organism>
<evidence type="ECO:0000256" key="2">
    <source>
        <dbReference type="ARBA" id="ARBA00001353"/>
    </source>
</evidence>
<dbReference type="UniPathway" id="UPA00077">
    <property type="reaction ID" value="UER00154"/>
</dbReference>
<dbReference type="PANTHER" id="PTHR43071:SF1">
    <property type="entry name" value="2-AMINO-4-HYDROXY-6-HYDROXYMETHYLDIHYDROPTERIDINE PYROPHOSPHOKINASE"/>
    <property type="match status" value="1"/>
</dbReference>
<keyword evidence="9 16" id="KW-0418">Kinase</keyword>
<keyword evidence="10" id="KW-0067">ATP-binding</keyword>
<dbReference type="Pfam" id="PF01288">
    <property type="entry name" value="HPPK"/>
    <property type="match status" value="1"/>
</dbReference>
<dbReference type="EC" id="2.7.6.3" evidence="13"/>
<dbReference type="GO" id="GO:0016301">
    <property type="term" value="F:kinase activity"/>
    <property type="evidence" value="ECO:0007669"/>
    <property type="project" value="UniProtKB-KW"/>
</dbReference>
<comment type="similarity">
    <text evidence="5 13">Belongs to the DHNA family.</text>
</comment>
<dbReference type="NCBIfam" id="TIGR00526">
    <property type="entry name" value="folB_dom"/>
    <property type="match status" value="1"/>
</dbReference>
<evidence type="ECO:0000259" key="15">
    <source>
        <dbReference type="PROSITE" id="PS00794"/>
    </source>
</evidence>
<feature type="domain" description="7,8-dihydro-6-hydroxymethylpterin-pyrophosphokinase" evidence="15">
    <location>
        <begin position="300"/>
        <end position="311"/>
    </location>
</feature>
<keyword evidence="11 13" id="KW-0289">Folate biosynthesis</keyword>
<dbReference type="NCBIfam" id="TIGR01498">
    <property type="entry name" value="folK"/>
    <property type="match status" value="1"/>
</dbReference>
<dbReference type="CDD" id="cd00534">
    <property type="entry name" value="DHNA_DHNTPE"/>
    <property type="match status" value="1"/>
</dbReference>
<evidence type="ECO:0000256" key="6">
    <source>
        <dbReference type="ARBA" id="ARBA00009640"/>
    </source>
</evidence>
<dbReference type="InterPro" id="IPR006156">
    <property type="entry name" value="Dihydroneopterin_aldolase"/>
</dbReference>
<dbReference type="Gene3D" id="3.30.1130.10">
    <property type="match status" value="1"/>
</dbReference>
<feature type="compositionally biased region" description="Pro residues" evidence="14">
    <location>
        <begin position="490"/>
        <end position="506"/>
    </location>
</feature>
<dbReference type="SMART" id="SM00905">
    <property type="entry name" value="FolB"/>
    <property type="match status" value="1"/>
</dbReference>
<comment type="similarity">
    <text evidence="6">In the N-terminal section; belongs to the DHNA family.</text>
</comment>
<dbReference type="SUPFAM" id="SSF55083">
    <property type="entry name" value="6-hydroxymethyl-7,8-dihydropterin pyrophosphokinase, HPPK"/>
    <property type="match status" value="1"/>
</dbReference>
<dbReference type="Gene3D" id="3.30.70.560">
    <property type="entry name" value="7,8-Dihydro-6-hydroxymethylpterin-pyrophosphokinase HPPK"/>
    <property type="match status" value="1"/>
</dbReference>
<sequence>MTFAAAVPGPDGQPLDQIRLAGVSATGHHGVLAHERADGQVFSADVVLHLDTRAAASSDDLGQTVSYADVAQDVHDVLAGSPADLVETVAERIAAVVLDHPAVQAVDVRVHKPQAPIPVPFDDVEIVVRRDRAHPPVVPVPGVVEEPVAESYAEPHAAAQAAAAALIDAAPAVAAVPVPPAPVAVPVPPTPDVDAEPEPAPAGDPLDATPAEPVEAVLALGANLGDAQVTLRQAVTDVDRQPGVQVMEVSPLARTAAVGGPEQPDYLNAVLVVRTTLSPRDLLRSTQQVEAQHGRVREERWGPRTLDVDIVQYGSLVATAPDLELPHPRAQERAFVLVPWAEVAPDALLGGPGGGPVGQLAVTAPDRGGIRWLALDWLTGPTQSTGQVSVGASDPAPSTPVPQSAVAAEPAADDPEPASPGEAYAPEAYAPEAYAPETYSPETYSPEAFAPEAYAPEVAAAEPPTVEPRAAEPRAVEPSSDDGPVADPYAPVPPVAEQPVAEPPVAEPRREDPPAAEPRAVAPDPFGPDPDQPVMPRPFAPVGPPAPAPADPLSGAPEHSHAPVPPAPSSPVPSAPVPSSPAMPPAAPSSFAPATSAPGAYTPEQFSPQPLVAGPVRHEPVPPAPAPAPAADLPTADAPAFPDPFAPLPEVHPGQARPQERYGEDER</sequence>
<evidence type="ECO:0000256" key="13">
    <source>
        <dbReference type="RuleBase" id="RU362079"/>
    </source>
</evidence>
<dbReference type="RefSeq" id="WP_079570821.1">
    <property type="nucleotide sequence ID" value="NZ_FUZQ01000001.1"/>
</dbReference>
<protein>
    <recommendedName>
        <fullName evidence="13">Bifunctional folate synthesis protein</fullName>
    </recommendedName>
    <domain>
        <recommendedName>
            <fullName evidence="13">Dihydroneopterin aldolase</fullName>
            <shortName evidence="13">DHNA</shortName>
            <ecNumber evidence="13">4.1.2.25</ecNumber>
        </recommendedName>
        <alternativeName>
            <fullName evidence="13">7,8-dihydroneopterin aldolase</fullName>
        </alternativeName>
    </domain>
    <domain>
        <recommendedName>
            <fullName evidence="13">2-amino-4-hydroxy-6-hydroxymethyldihydropteridine pyrophosphokinase</fullName>
            <ecNumber evidence="13">2.7.6.3</ecNumber>
        </recommendedName>
        <alternativeName>
            <fullName evidence="13">6-hydroxymethyl-7,8-dihydropterin pyrophosphokinase</fullName>
            <shortName evidence="13">PPPK</shortName>
        </alternativeName>
        <alternativeName>
            <fullName evidence="13">7,8-dihydro-6-hydroxymethylpterin pyrophosphokinase</fullName>
            <shortName evidence="13">HPPK</shortName>
        </alternativeName>
    </domain>
</protein>
<feature type="region of interest" description="Disordered" evidence="14">
    <location>
        <begin position="187"/>
        <end position="206"/>
    </location>
</feature>
<dbReference type="InterPro" id="IPR000550">
    <property type="entry name" value="Hppk"/>
</dbReference>
<dbReference type="EMBL" id="FUZQ01000001">
    <property type="protein sequence ID" value="SKC39665.1"/>
    <property type="molecule type" value="Genomic_DNA"/>
</dbReference>
<evidence type="ECO:0000256" key="3">
    <source>
        <dbReference type="ARBA" id="ARBA00005013"/>
    </source>
</evidence>
<feature type="compositionally biased region" description="Low complexity" evidence="14">
    <location>
        <begin position="401"/>
        <end position="410"/>
    </location>
</feature>
<dbReference type="Proteomes" id="UP000189777">
    <property type="component" value="Unassembled WGS sequence"/>
</dbReference>
<comment type="pathway">
    <text evidence="3 13">Cofactor biosynthesis; tetrahydrofolate biosynthesis; 2-amino-4-hydroxy-6-hydroxymethyl-7,8-dihydropteridine diphosphate from 7,8-dihydroneopterin triphosphate: step 3/4.</text>
</comment>
<feature type="compositionally biased region" description="Pro residues" evidence="14">
    <location>
        <begin position="525"/>
        <end position="550"/>
    </location>
</feature>
<feature type="region of interest" description="Disordered" evidence="14">
    <location>
        <begin position="460"/>
        <end position="667"/>
    </location>
</feature>
<feature type="compositionally biased region" description="Pro residues" evidence="14">
    <location>
        <begin position="563"/>
        <end position="587"/>
    </location>
</feature>
<dbReference type="PANTHER" id="PTHR43071">
    <property type="entry name" value="2-AMINO-4-HYDROXY-6-HYDROXYMETHYLDIHYDROPTERIDINE PYROPHOSPHOKINASE"/>
    <property type="match status" value="1"/>
</dbReference>
<evidence type="ECO:0000256" key="10">
    <source>
        <dbReference type="ARBA" id="ARBA00022840"/>
    </source>
</evidence>
<dbReference type="CDD" id="cd00483">
    <property type="entry name" value="HPPK"/>
    <property type="match status" value="1"/>
</dbReference>
<comment type="function">
    <text evidence="13">Catalyzes the conversion of 7,8-dihydroneopterin to 6-hydroxymethyl-7,8-dihydropterin.</text>
</comment>
<dbReference type="GO" id="GO:0046656">
    <property type="term" value="P:folic acid biosynthetic process"/>
    <property type="evidence" value="ECO:0007669"/>
    <property type="project" value="UniProtKB-UniRule"/>
</dbReference>
<feature type="compositionally biased region" description="Low complexity" evidence="14">
    <location>
        <begin position="629"/>
        <end position="640"/>
    </location>
</feature>
<accession>A0A1T5IKJ8</accession>
<evidence type="ECO:0000256" key="7">
    <source>
        <dbReference type="ARBA" id="ARBA00022679"/>
    </source>
</evidence>
<dbReference type="GO" id="GO:0004150">
    <property type="term" value="F:dihydroneopterin aldolase activity"/>
    <property type="evidence" value="ECO:0007669"/>
    <property type="project" value="UniProtKB-UniRule"/>
</dbReference>
<evidence type="ECO:0000256" key="4">
    <source>
        <dbReference type="ARBA" id="ARBA00005051"/>
    </source>
</evidence>
<gene>
    <name evidence="16" type="ORF">SAMN04324258_0640</name>
</gene>
<evidence type="ECO:0000256" key="5">
    <source>
        <dbReference type="ARBA" id="ARBA00005708"/>
    </source>
</evidence>
<dbReference type="Pfam" id="PF02152">
    <property type="entry name" value="FolB"/>
    <property type="match status" value="1"/>
</dbReference>
<dbReference type="AlphaFoldDB" id="A0A1T5IKJ8"/>
<dbReference type="InterPro" id="IPR035907">
    <property type="entry name" value="Hppk_sf"/>
</dbReference>
<dbReference type="NCBIfam" id="TIGR00525">
    <property type="entry name" value="folB"/>
    <property type="match status" value="1"/>
</dbReference>
<keyword evidence="12 13" id="KW-0456">Lyase</keyword>
<dbReference type="GO" id="GO:0005524">
    <property type="term" value="F:ATP binding"/>
    <property type="evidence" value="ECO:0007669"/>
    <property type="project" value="UniProtKB-KW"/>
</dbReference>
<reference evidence="16 17" key="1">
    <citation type="submission" date="2017-02" db="EMBL/GenBank/DDBJ databases">
        <authorList>
            <person name="Peterson S.W."/>
        </authorList>
    </citation>
    <scope>NUCLEOTIDE SEQUENCE [LARGE SCALE GENOMIC DNA]</scope>
    <source>
        <strain evidence="16 17">DSM 21481</strain>
    </source>
</reference>
<comment type="pathway">
    <text evidence="4">Cofactor biosynthesis; tetrahydrofolate biosynthesis; 2-amino-4-hydroxy-6-hydroxymethyl-7,8-dihydropteridine diphosphate from 7,8-dihydroneopterin triphosphate: step 4/4.</text>
</comment>
<comment type="catalytic activity">
    <reaction evidence="2 13">
        <text>7,8-dihydroneopterin = 6-hydroxymethyl-7,8-dihydropterin + glycolaldehyde</text>
        <dbReference type="Rhea" id="RHEA:10540"/>
        <dbReference type="ChEBI" id="CHEBI:17001"/>
        <dbReference type="ChEBI" id="CHEBI:17071"/>
        <dbReference type="ChEBI" id="CHEBI:44841"/>
        <dbReference type="EC" id="4.1.2.25"/>
    </reaction>
</comment>
<feature type="compositionally biased region" description="Low complexity" evidence="14">
    <location>
        <begin position="588"/>
        <end position="598"/>
    </location>
</feature>
<dbReference type="PROSITE" id="PS00794">
    <property type="entry name" value="HPPK"/>
    <property type="match status" value="1"/>
</dbReference>
<dbReference type="STRING" id="526729.SAMN04324258_0640"/>
<dbReference type="GO" id="GO:0046654">
    <property type="term" value="P:tetrahydrofolate biosynthetic process"/>
    <property type="evidence" value="ECO:0007669"/>
    <property type="project" value="UniProtKB-UniRule"/>
</dbReference>
<keyword evidence="8" id="KW-0547">Nucleotide-binding</keyword>
<evidence type="ECO:0000256" key="12">
    <source>
        <dbReference type="ARBA" id="ARBA00023239"/>
    </source>
</evidence>
<dbReference type="InterPro" id="IPR043133">
    <property type="entry name" value="GTP-CH-I_C/QueF"/>
</dbReference>
<evidence type="ECO:0000256" key="14">
    <source>
        <dbReference type="SAM" id="MobiDB-lite"/>
    </source>
</evidence>
<dbReference type="InterPro" id="IPR006157">
    <property type="entry name" value="FolB_dom"/>
</dbReference>
<proteinExistence type="inferred from homology"/>
<evidence type="ECO:0000313" key="16">
    <source>
        <dbReference type="EMBL" id="SKC39665.1"/>
    </source>
</evidence>
<keyword evidence="7" id="KW-0808">Transferase</keyword>
<comment type="catalytic activity">
    <reaction evidence="1">
        <text>6-hydroxymethyl-7,8-dihydropterin + ATP = (7,8-dihydropterin-6-yl)methyl diphosphate + AMP + H(+)</text>
        <dbReference type="Rhea" id="RHEA:11412"/>
        <dbReference type="ChEBI" id="CHEBI:15378"/>
        <dbReference type="ChEBI" id="CHEBI:30616"/>
        <dbReference type="ChEBI" id="CHEBI:44841"/>
        <dbReference type="ChEBI" id="CHEBI:72950"/>
        <dbReference type="ChEBI" id="CHEBI:456215"/>
        <dbReference type="EC" id="2.7.6.3"/>
    </reaction>
</comment>
<dbReference type="SUPFAM" id="SSF55620">
    <property type="entry name" value="Tetrahydrobiopterin biosynthesis enzymes-like"/>
    <property type="match status" value="1"/>
</dbReference>
<keyword evidence="17" id="KW-1185">Reference proteome</keyword>
<dbReference type="EC" id="4.1.2.25" evidence="13"/>
<feature type="compositionally biased region" description="Basic and acidic residues" evidence="14">
    <location>
        <begin position="658"/>
        <end position="667"/>
    </location>
</feature>
<evidence type="ECO:0000313" key="17">
    <source>
        <dbReference type="Proteomes" id="UP000189777"/>
    </source>
</evidence>
<dbReference type="OrthoDB" id="9808041at2"/>